<dbReference type="Proteomes" id="UP001352852">
    <property type="component" value="Unassembled WGS sequence"/>
</dbReference>
<dbReference type="InterPro" id="IPR043550">
    <property type="entry name" value="EHMT1/EHMT2"/>
</dbReference>
<feature type="non-terminal residue" evidence="2">
    <location>
        <position position="1"/>
    </location>
</feature>
<feature type="compositionally biased region" description="Acidic residues" evidence="1">
    <location>
        <begin position="299"/>
        <end position="316"/>
    </location>
</feature>
<evidence type="ECO:0000313" key="2">
    <source>
        <dbReference type="EMBL" id="MED6291979.1"/>
    </source>
</evidence>
<dbReference type="EMBL" id="JAHUTJ010069604">
    <property type="protein sequence ID" value="MED6291979.1"/>
    <property type="molecule type" value="Genomic_DNA"/>
</dbReference>
<feature type="region of interest" description="Disordered" evidence="1">
    <location>
        <begin position="197"/>
        <end position="216"/>
    </location>
</feature>
<sequence>FRVDSVLVIGEKRYLHEGHSVVHTDINVVHLALSTHWSRNSPTERLLSPQTSSSLCVSHLVLCVQGVYTQAGDEPGCDLSPQGGRLDELYASLVWPYNESSFLLSLVWQLTHWVELINRELRQANCAKLESPVAPDVQKSSPPPSAPNHLPQSPPEMPASAHTAPSASPAAPTEPAASPPPPAPSAPAKLLLGPYTAGFSSRKKKRRMGTYSLVPKKKTKVLKQRTMLEMFKELQQSTKTQQKREVANINGEKVVNASEEDESEDLESEEEMRRQPAEQTLSAVQETSESADQVKDEHESEDSEEEEDEGEEDGTESDLSFESSLKKKLKKKSKADSAWLRPSRKRKRRTAPKEPETDVLPQTSGQECTQILPSECVHLSKSSHTKGKLRSSLNSGKIWVFELIQSLYCTKIVSY</sequence>
<evidence type="ECO:0000256" key="1">
    <source>
        <dbReference type="SAM" id="MobiDB-lite"/>
    </source>
</evidence>
<comment type="caution">
    <text evidence="2">The sequence shown here is derived from an EMBL/GenBank/DDBJ whole genome shotgun (WGS) entry which is preliminary data.</text>
</comment>
<reference evidence="2 3" key="1">
    <citation type="submission" date="2021-06" db="EMBL/GenBank/DDBJ databases">
        <authorList>
            <person name="Palmer J.M."/>
        </authorList>
    </citation>
    <scope>NUCLEOTIDE SEQUENCE [LARGE SCALE GENOMIC DNA]</scope>
    <source>
        <strain evidence="2 3">CL_MEX2019</strain>
        <tissue evidence="2">Muscle</tissue>
    </source>
</reference>
<organism evidence="2 3">
    <name type="scientific">Characodon lateralis</name>
    <dbReference type="NCBI Taxonomy" id="208331"/>
    <lineage>
        <taxon>Eukaryota</taxon>
        <taxon>Metazoa</taxon>
        <taxon>Chordata</taxon>
        <taxon>Craniata</taxon>
        <taxon>Vertebrata</taxon>
        <taxon>Euteleostomi</taxon>
        <taxon>Actinopterygii</taxon>
        <taxon>Neopterygii</taxon>
        <taxon>Teleostei</taxon>
        <taxon>Neoteleostei</taxon>
        <taxon>Acanthomorphata</taxon>
        <taxon>Ovalentaria</taxon>
        <taxon>Atherinomorphae</taxon>
        <taxon>Cyprinodontiformes</taxon>
        <taxon>Goodeidae</taxon>
        <taxon>Characodon</taxon>
    </lineage>
</organism>
<dbReference type="PANTHER" id="PTHR46307:SF2">
    <property type="entry name" value="HISTONE-LYSINE N-METHYLTRANSFERASE EHMT1"/>
    <property type="match status" value="1"/>
</dbReference>
<feature type="compositionally biased region" description="Acidic residues" evidence="1">
    <location>
        <begin position="258"/>
        <end position="270"/>
    </location>
</feature>
<feature type="region of interest" description="Disordered" evidence="1">
    <location>
        <begin position="233"/>
        <end position="366"/>
    </location>
</feature>
<feature type="compositionally biased region" description="Pro residues" evidence="1">
    <location>
        <begin position="141"/>
        <end position="157"/>
    </location>
</feature>
<keyword evidence="3" id="KW-1185">Reference proteome</keyword>
<proteinExistence type="predicted"/>
<feature type="compositionally biased region" description="Polar residues" evidence="1">
    <location>
        <begin position="277"/>
        <end position="291"/>
    </location>
</feature>
<evidence type="ECO:0000313" key="3">
    <source>
        <dbReference type="Proteomes" id="UP001352852"/>
    </source>
</evidence>
<feature type="region of interest" description="Disordered" evidence="1">
    <location>
        <begin position="132"/>
        <end position="190"/>
    </location>
</feature>
<name>A0ABU7EY05_9TELE</name>
<gene>
    <name evidence="2" type="ORF">CHARACLAT_029090</name>
</gene>
<feature type="compositionally biased region" description="Low complexity" evidence="1">
    <location>
        <begin position="158"/>
        <end position="176"/>
    </location>
</feature>
<accession>A0ABU7EY05</accession>
<protein>
    <submittedName>
        <fullName evidence="2">Uncharacterized protein</fullName>
    </submittedName>
</protein>
<dbReference type="PANTHER" id="PTHR46307">
    <property type="entry name" value="G9A, ISOFORM B"/>
    <property type="match status" value="1"/>
</dbReference>